<accession>A0A369LRF4</accession>
<feature type="transmembrane region" description="Helical" evidence="6">
    <location>
        <begin position="269"/>
        <end position="292"/>
    </location>
</feature>
<keyword evidence="5 6" id="KW-0472">Membrane</keyword>
<protein>
    <submittedName>
        <fullName evidence="8">Sugar transporter</fullName>
    </submittedName>
</protein>
<organism evidence="8 9">
    <name type="scientific">Slackia isoflavoniconvertens</name>
    <dbReference type="NCBI Taxonomy" id="572010"/>
    <lineage>
        <taxon>Bacteria</taxon>
        <taxon>Bacillati</taxon>
        <taxon>Actinomycetota</taxon>
        <taxon>Coriobacteriia</taxon>
        <taxon>Eggerthellales</taxon>
        <taxon>Eggerthellaceae</taxon>
        <taxon>Slackia</taxon>
    </lineage>
</organism>
<dbReference type="GO" id="GO:0022857">
    <property type="term" value="F:transmembrane transporter activity"/>
    <property type="evidence" value="ECO:0007669"/>
    <property type="project" value="InterPro"/>
</dbReference>
<dbReference type="InterPro" id="IPR050189">
    <property type="entry name" value="MFS_Efflux_Transporters"/>
</dbReference>
<evidence type="ECO:0000256" key="5">
    <source>
        <dbReference type="ARBA" id="ARBA00023136"/>
    </source>
</evidence>
<feature type="transmembrane region" description="Helical" evidence="6">
    <location>
        <begin position="385"/>
        <end position="411"/>
    </location>
</feature>
<evidence type="ECO:0000256" key="1">
    <source>
        <dbReference type="ARBA" id="ARBA00004651"/>
    </source>
</evidence>
<gene>
    <name evidence="8" type="ORF">C1881_01880</name>
</gene>
<dbReference type="Gene3D" id="1.20.1250.20">
    <property type="entry name" value="MFS general substrate transporter like domains"/>
    <property type="match status" value="1"/>
</dbReference>
<feature type="transmembrane region" description="Helical" evidence="6">
    <location>
        <begin position="70"/>
        <end position="90"/>
    </location>
</feature>
<keyword evidence="8" id="KW-0762">Sugar transport</keyword>
<feature type="transmembrane region" description="Helical" evidence="6">
    <location>
        <begin position="299"/>
        <end position="320"/>
    </location>
</feature>
<feature type="transmembrane region" description="Helical" evidence="6">
    <location>
        <begin position="326"/>
        <end position="344"/>
    </location>
</feature>
<keyword evidence="4 6" id="KW-1133">Transmembrane helix</keyword>
<reference evidence="8 9" key="1">
    <citation type="journal article" date="2018" name="Elife">
        <title>Discovery and characterization of a prevalent human gut bacterial enzyme sufficient for the inactivation of a family of plant toxins.</title>
        <authorList>
            <person name="Koppel N."/>
            <person name="Bisanz J.E."/>
            <person name="Pandelia M.E."/>
            <person name="Turnbaugh P.J."/>
            <person name="Balskus E.P."/>
        </authorList>
    </citation>
    <scope>NUCLEOTIDE SEQUENCE [LARGE SCALE GENOMIC DNA]</scope>
    <source>
        <strain evidence="8 9">OB21 GAM31</strain>
    </source>
</reference>
<dbReference type="PANTHER" id="PTHR43124:SF4">
    <property type="entry name" value="SUGAR EFFLUX TRANSPORTER"/>
    <property type="match status" value="1"/>
</dbReference>
<feature type="transmembrane region" description="Helical" evidence="6">
    <location>
        <begin position="34"/>
        <end position="58"/>
    </location>
</feature>
<keyword evidence="2" id="KW-1003">Cell membrane</keyword>
<dbReference type="GO" id="GO:0005886">
    <property type="term" value="C:plasma membrane"/>
    <property type="evidence" value="ECO:0007669"/>
    <property type="project" value="UniProtKB-SubCell"/>
</dbReference>
<evidence type="ECO:0000256" key="3">
    <source>
        <dbReference type="ARBA" id="ARBA00022692"/>
    </source>
</evidence>
<dbReference type="EMBL" id="PPTO01000002">
    <property type="protein sequence ID" value="RDB60755.1"/>
    <property type="molecule type" value="Genomic_DNA"/>
</dbReference>
<dbReference type="InterPro" id="IPR011701">
    <property type="entry name" value="MFS"/>
</dbReference>
<name>A0A369LRF4_9ACTN</name>
<feature type="transmembrane region" description="Helical" evidence="6">
    <location>
        <begin position="159"/>
        <end position="178"/>
    </location>
</feature>
<dbReference type="AlphaFoldDB" id="A0A369LRF4"/>
<dbReference type="SUPFAM" id="SSF103473">
    <property type="entry name" value="MFS general substrate transporter"/>
    <property type="match status" value="1"/>
</dbReference>
<feature type="transmembrane region" description="Helical" evidence="6">
    <location>
        <begin position="190"/>
        <end position="210"/>
    </location>
</feature>
<evidence type="ECO:0000256" key="4">
    <source>
        <dbReference type="ARBA" id="ARBA00022989"/>
    </source>
</evidence>
<evidence type="ECO:0000313" key="8">
    <source>
        <dbReference type="EMBL" id="RDB60755.1"/>
    </source>
</evidence>
<comment type="subcellular location">
    <subcellularLocation>
        <location evidence="1">Cell membrane</location>
        <topology evidence="1">Multi-pass membrane protein</topology>
    </subcellularLocation>
</comment>
<feature type="transmembrane region" description="Helical" evidence="6">
    <location>
        <begin position="130"/>
        <end position="152"/>
    </location>
</feature>
<keyword evidence="8" id="KW-0813">Transport</keyword>
<feature type="domain" description="Major facilitator superfamily (MFS) profile" evidence="7">
    <location>
        <begin position="36"/>
        <end position="418"/>
    </location>
</feature>
<comment type="caution">
    <text evidence="8">The sequence shown here is derived from an EMBL/GenBank/DDBJ whole genome shotgun (WGS) entry which is preliminary data.</text>
</comment>
<proteinExistence type="predicted"/>
<keyword evidence="3 6" id="KW-0812">Transmembrane</keyword>
<dbReference type="InterPro" id="IPR020846">
    <property type="entry name" value="MFS_dom"/>
</dbReference>
<dbReference type="Proteomes" id="UP000253975">
    <property type="component" value="Unassembled WGS sequence"/>
</dbReference>
<evidence type="ECO:0000256" key="6">
    <source>
        <dbReference type="SAM" id="Phobius"/>
    </source>
</evidence>
<dbReference type="PROSITE" id="PS50850">
    <property type="entry name" value="MFS"/>
    <property type="match status" value="1"/>
</dbReference>
<dbReference type="PANTHER" id="PTHR43124">
    <property type="entry name" value="PURINE EFFLUX PUMP PBUE"/>
    <property type="match status" value="1"/>
</dbReference>
<feature type="transmembrane region" description="Helical" evidence="6">
    <location>
        <begin position="231"/>
        <end position="249"/>
    </location>
</feature>
<dbReference type="InterPro" id="IPR036259">
    <property type="entry name" value="MFS_trans_sf"/>
</dbReference>
<feature type="transmembrane region" description="Helical" evidence="6">
    <location>
        <begin position="356"/>
        <end position="379"/>
    </location>
</feature>
<evidence type="ECO:0000259" key="7">
    <source>
        <dbReference type="PROSITE" id="PS50850"/>
    </source>
</evidence>
<sequence length="421" mass="43683">MLKAIPERARLSCAEKKGCEGVASNAGKITAREWAAIISVAAAAFIFNTSEFMPIGLLVDISADFGVNEATGGILITAYAWAVCLLSVPLMVATSRFSFRPLLLAVVGVFGVGQLCSALAPGYFPLMGARLIVACAHAIFWSIAPSIAACAVSLEHRSIALSAIVTGSSIAQILGLPLGRVIGLALGWRMTFACIAAFTVALLAVLFFAVPKMSAGEPFKVSQLPSLVKNPVLLSLFVGTAVIATAYYTGYSYVEPYLQQIGGLSDEAITTSLMMFGVAGVIGSFLFARFYVGKRRRYWYIRVSLAGVALALALMMPAALGGMGSVLAVFVLWGICGVSFNVAYQSEILRFAPPHAAAVATAIYSGIFNLGIGGGSAVGGAVSTAFGMGSVCFAGALIGAAAVAIACVFLIPAMRRTRPVE</sequence>
<feature type="transmembrane region" description="Helical" evidence="6">
    <location>
        <begin position="102"/>
        <end position="124"/>
    </location>
</feature>
<evidence type="ECO:0000313" key="9">
    <source>
        <dbReference type="Proteomes" id="UP000253975"/>
    </source>
</evidence>
<dbReference type="Pfam" id="PF07690">
    <property type="entry name" value="MFS_1"/>
    <property type="match status" value="1"/>
</dbReference>
<dbReference type="CDD" id="cd17324">
    <property type="entry name" value="MFS_NepI_like"/>
    <property type="match status" value="1"/>
</dbReference>
<evidence type="ECO:0000256" key="2">
    <source>
        <dbReference type="ARBA" id="ARBA00022475"/>
    </source>
</evidence>